<keyword evidence="3" id="KW-1185">Reference proteome</keyword>
<organism evidence="2 3">
    <name type="scientific">Prunus persica</name>
    <name type="common">Peach</name>
    <name type="synonym">Amygdalus persica</name>
    <dbReference type="NCBI Taxonomy" id="3760"/>
    <lineage>
        <taxon>Eukaryota</taxon>
        <taxon>Viridiplantae</taxon>
        <taxon>Streptophyta</taxon>
        <taxon>Embryophyta</taxon>
        <taxon>Tracheophyta</taxon>
        <taxon>Spermatophyta</taxon>
        <taxon>Magnoliopsida</taxon>
        <taxon>eudicotyledons</taxon>
        <taxon>Gunneridae</taxon>
        <taxon>Pentapetalae</taxon>
        <taxon>rosids</taxon>
        <taxon>fabids</taxon>
        <taxon>Rosales</taxon>
        <taxon>Rosaceae</taxon>
        <taxon>Amygdaloideae</taxon>
        <taxon>Amygdaleae</taxon>
        <taxon>Prunus</taxon>
    </lineage>
</organism>
<gene>
    <name evidence="2" type="ORF">PRUPE_8G030800</name>
</gene>
<feature type="chain" id="PRO_5012038402" evidence="1">
    <location>
        <begin position="30"/>
        <end position="68"/>
    </location>
</feature>
<dbReference type="Gramene" id="ONH90026">
    <property type="protein sequence ID" value="ONH90026"/>
    <property type="gene ID" value="PRUPE_8G030800"/>
</dbReference>
<dbReference type="EMBL" id="CM007658">
    <property type="protein sequence ID" value="ONH90026.1"/>
    <property type="molecule type" value="Genomic_DNA"/>
</dbReference>
<keyword evidence="1" id="KW-0732">Signal</keyword>
<reference evidence="2 3" key="1">
    <citation type="journal article" date="2013" name="Nat. Genet.">
        <title>The high-quality draft genome of peach (Prunus persica) identifies unique patterns of genetic diversity, domestication and genome evolution.</title>
        <authorList>
            <consortium name="International Peach Genome Initiative"/>
            <person name="Verde I."/>
            <person name="Abbott A.G."/>
            <person name="Scalabrin S."/>
            <person name="Jung S."/>
            <person name="Shu S."/>
            <person name="Marroni F."/>
            <person name="Zhebentyayeva T."/>
            <person name="Dettori M.T."/>
            <person name="Grimwood J."/>
            <person name="Cattonaro F."/>
            <person name="Zuccolo A."/>
            <person name="Rossini L."/>
            <person name="Jenkins J."/>
            <person name="Vendramin E."/>
            <person name="Meisel L.A."/>
            <person name="Decroocq V."/>
            <person name="Sosinski B."/>
            <person name="Prochnik S."/>
            <person name="Mitros T."/>
            <person name="Policriti A."/>
            <person name="Cipriani G."/>
            <person name="Dondini L."/>
            <person name="Ficklin S."/>
            <person name="Goodstein D.M."/>
            <person name="Xuan P."/>
            <person name="Del Fabbro C."/>
            <person name="Aramini V."/>
            <person name="Copetti D."/>
            <person name="Gonzalez S."/>
            <person name="Horner D.S."/>
            <person name="Falchi R."/>
            <person name="Lucas S."/>
            <person name="Mica E."/>
            <person name="Maldonado J."/>
            <person name="Lazzari B."/>
            <person name="Bielenberg D."/>
            <person name="Pirona R."/>
            <person name="Miculan M."/>
            <person name="Barakat A."/>
            <person name="Testolin R."/>
            <person name="Stella A."/>
            <person name="Tartarini S."/>
            <person name="Tonutti P."/>
            <person name="Arus P."/>
            <person name="Orellana A."/>
            <person name="Wells C."/>
            <person name="Main D."/>
            <person name="Vizzotto G."/>
            <person name="Silva H."/>
            <person name="Salamini F."/>
            <person name="Schmutz J."/>
            <person name="Morgante M."/>
            <person name="Rokhsar D.S."/>
        </authorList>
    </citation>
    <scope>NUCLEOTIDE SEQUENCE [LARGE SCALE GENOMIC DNA]</scope>
    <source>
        <strain evidence="3">cv. Nemared</strain>
    </source>
</reference>
<protein>
    <submittedName>
        <fullName evidence="2">Uncharacterized protein</fullName>
    </submittedName>
</protein>
<feature type="signal peptide" evidence="1">
    <location>
        <begin position="1"/>
        <end position="29"/>
    </location>
</feature>
<proteinExistence type="predicted"/>
<evidence type="ECO:0000313" key="2">
    <source>
        <dbReference type="EMBL" id="ONH90026.1"/>
    </source>
</evidence>
<name>A0A251MS32_PRUPE</name>
<sequence length="68" mass="7795">MVVFSWFPHFLHSSFIMSFIYHCIKVATAFCCSSDAVLTIRSTLLSILCLHDITVDAHSFLFFLNCVF</sequence>
<evidence type="ECO:0000313" key="3">
    <source>
        <dbReference type="Proteomes" id="UP000006882"/>
    </source>
</evidence>
<accession>A0A251MS32</accession>
<evidence type="ECO:0000256" key="1">
    <source>
        <dbReference type="SAM" id="SignalP"/>
    </source>
</evidence>
<dbReference type="Proteomes" id="UP000006882">
    <property type="component" value="Chromosome G8"/>
</dbReference>
<dbReference type="AlphaFoldDB" id="A0A251MS32"/>